<proteinExistence type="predicted"/>
<dbReference type="EMBL" id="JADILZ010000060">
    <property type="protein sequence ID" value="MBO8478575.1"/>
    <property type="molecule type" value="Genomic_DNA"/>
</dbReference>
<evidence type="ECO:0000313" key="2">
    <source>
        <dbReference type="EMBL" id="MBO8478575.1"/>
    </source>
</evidence>
<dbReference type="SUPFAM" id="SSF53756">
    <property type="entry name" value="UDP-Glycosyltransferase/glycogen phosphorylase"/>
    <property type="match status" value="1"/>
</dbReference>
<dbReference type="Pfam" id="PF13439">
    <property type="entry name" value="Glyco_transf_4"/>
    <property type="match status" value="1"/>
</dbReference>
<sequence length="414" mass="46737">MKRLLQINPVLRRSTSTGRIMQEIGDQAMAHGWESYVAYSKGRDGIMPCTSRIVPVGNGISVAWHGAVTRLTDRHGLVSAGATREFIRKIEEIGPDIIHIHNIHGYFLNYKELFSYLSQSGIPVIWTVHDCWLYTGHCYYYTAAGCGKWRTGCGHCPQIGEFPRSFLLDRSRRNWQDKKAAFTSMPRDRFIIVPVSEWMKGEMEESFLKGYRMKVIHNGIDTSVFAPCDSAQVRQMYGLGDRHVILGVASIWSREKGLQDFIEMSRRLKKNEVIVLVGLSKAQKAGLPKGIVGITRTDNVQGLAALYSAADVFVNPTWQDNYPTVNLEAISCGTPVVTYRTGGSPESLTPETGVVVDAGDIEGTMEAVRMIESRGKDAYRDVCRRWALGHFRKEDRYRDYIDLYESLLPVKQDR</sequence>
<evidence type="ECO:0000259" key="1">
    <source>
        <dbReference type="Pfam" id="PF13439"/>
    </source>
</evidence>
<evidence type="ECO:0000313" key="3">
    <source>
        <dbReference type="Proteomes" id="UP000823771"/>
    </source>
</evidence>
<dbReference type="Proteomes" id="UP000823771">
    <property type="component" value="Unassembled WGS sequence"/>
</dbReference>
<dbReference type="Gene3D" id="3.40.50.2000">
    <property type="entry name" value="Glycogen Phosphorylase B"/>
    <property type="match status" value="2"/>
</dbReference>
<name>A0A9D9IUG8_9BACT</name>
<accession>A0A9D9IUG8</accession>
<comment type="caution">
    <text evidence="2">The sequence shown here is derived from an EMBL/GenBank/DDBJ whole genome shotgun (WGS) entry which is preliminary data.</text>
</comment>
<reference evidence="2" key="2">
    <citation type="journal article" date="2021" name="PeerJ">
        <title>Extensive microbial diversity within the chicken gut microbiome revealed by metagenomics and culture.</title>
        <authorList>
            <person name="Gilroy R."/>
            <person name="Ravi A."/>
            <person name="Getino M."/>
            <person name="Pursley I."/>
            <person name="Horton D.L."/>
            <person name="Alikhan N.F."/>
            <person name="Baker D."/>
            <person name="Gharbi K."/>
            <person name="Hall N."/>
            <person name="Watson M."/>
            <person name="Adriaenssens E.M."/>
            <person name="Foster-Nyarko E."/>
            <person name="Jarju S."/>
            <person name="Secka A."/>
            <person name="Antonio M."/>
            <person name="Oren A."/>
            <person name="Chaudhuri R.R."/>
            <person name="La Ragione R."/>
            <person name="Hildebrand F."/>
            <person name="Pallen M.J."/>
        </authorList>
    </citation>
    <scope>NUCLEOTIDE SEQUENCE</scope>
    <source>
        <strain evidence="2">2478</strain>
    </source>
</reference>
<reference evidence="2" key="1">
    <citation type="submission" date="2020-10" db="EMBL/GenBank/DDBJ databases">
        <authorList>
            <person name="Gilroy R."/>
        </authorList>
    </citation>
    <scope>NUCLEOTIDE SEQUENCE</scope>
    <source>
        <strain evidence="2">2478</strain>
    </source>
</reference>
<dbReference type="PANTHER" id="PTHR12526:SF637">
    <property type="entry name" value="GLYCOSYLTRANSFERASE EPSF-RELATED"/>
    <property type="match status" value="1"/>
</dbReference>
<gene>
    <name evidence="2" type="ORF">IAB80_06785</name>
</gene>
<dbReference type="PANTHER" id="PTHR12526">
    <property type="entry name" value="GLYCOSYLTRANSFERASE"/>
    <property type="match status" value="1"/>
</dbReference>
<dbReference type="InterPro" id="IPR028098">
    <property type="entry name" value="Glyco_trans_4-like_N"/>
</dbReference>
<dbReference type="Pfam" id="PF13692">
    <property type="entry name" value="Glyco_trans_1_4"/>
    <property type="match status" value="1"/>
</dbReference>
<protein>
    <submittedName>
        <fullName evidence="2">Glycosyltransferase</fullName>
    </submittedName>
</protein>
<feature type="domain" description="Glycosyltransferase subfamily 4-like N-terminal" evidence="1">
    <location>
        <begin position="21"/>
        <end position="223"/>
    </location>
</feature>
<dbReference type="GO" id="GO:0016757">
    <property type="term" value="F:glycosyltransferase activity"/>
    <property type="evidence" value="ECO:0007669"/>
    <property type="project" value="UniProtKB-ARBA"/>
</dbReference>
<organism evidence="2 3">
    <name type="scientific">Candidatus Cryptobacteroides excrementipullorum</name>
    <dbReference type="NCBI Taxonomy" id="2840761"/>
    <lineage>
        <taxon>Bacteria</taxon>
        <taxon>Pseudomonadati</taxon>
        <taxon>Bacteroidota</taxon>
        <taxon>Bacteroidia</taxon>
        <taxon>Bacteroidales</taxon>
        <taxon>Candidatus Cryptobacteroides</taxon>
    </lineage>
</organism>
<dbReference type="AlphaFoldDB" id="A0A9D9IUG8"/>